<organism evidence="1 2">
    <name type="scientific">Plantactinospora endophytica</name>
    <dbReference type="NCBI Taxonomy" id="673535"/>
    <lineage>
        <taxon>Bacteria</taxon>
        <taxon>Bacillati</taxon>
        <taxon>Actinomycetota</taxon>
        <taxon>Actinomycetes</taxon>
        <taxon>Micromonosporales</taxon>
        <taxon>Micromonosporaceae</taxon>
        <taxon>Plantactinospora</taxon>
    </lineage>
</organism>
<dbReference type="Gene3D" id="1.25.40.20">
    <property type="entry name" value="Ankyrin repeat-containing domain"/>
    <property type="match status" value="1"/>
</dbReference>
<dbReference type="Proteomes" id="UP000646749">
    <property type="component" value="Unassembled WGS sequence"/>
</dbReference>
<evidence type="ECO:0000313" key="1">
    <source>
        <dbReference type="EMBL" id="GIG85494.1"/>
    </source>
</evidence>
<proteinExistence type="predicted"/>
<dbReference type="RefSeq" id="WP_203864149.1">
    <property type="nucleotide sequence ID" value="NZ_BONW01000001.1"/>
</dbReference>
<evidence type="ECO:0000313" key="2">
    <source>
        <dbReference type="Proteomes" id="UP000646749"/>
    </source>
</evidence>
<comment type="caution">
    <text evidence="1">The sequence shown here is derived from an EMBL/GenBank/DDBJ whole genome shotgun (WGS) entry which is preliminary data.</text>
</comment>
<keyword evidence="2" id="KW-1185">Reference proteome</keyword>
<gene>
    <name evidence="1" type="ORF">Pen02_04300</name>
</gene>
<accession>A0ABQ4DSR5</accession>
<protein>
    <recommendedName>
        <fullName evidence="3">Ankyrin repeat domain-containing protein</fullName>
    </recommendedName>
</protein>
<dbReference type="SUPFAM" id="SSF48403">
    <property type="entry name" value="Ankyrin repeat"/>
    <property type="match status" value="1"/>
</dbReference>
<dbReference type="InterPro" id="IPR036770">
    <property type="entry name" value="Ankyrin_rpt-contain_sf"/>
</dbReference>
<name>A0ABQ4DSR5_9ACTN</name>
<dbReference type="EMBL" id="BONW01000001">
    <property type="protein sequence ID" value="GIG85494.1"/>
    <property type="molecule type" value="Genomic_DNA"/>
</dbReference>
<evidence type="ECO:0008006" key="3">
    <source>
        <dbReference type="Google" id="ProtNLM"/>
    </source>
</evidence>
<reference evidence="1 2" key="1">
    <citation type="submission" date="2021-01" db="EMBL/GenBank/DDBJ databases">
        <title>Whole genome shotgun sequence of Plantactinospora endophytica NBRC 110450.</title>
        <authorList>
            <person name="Komaki H."/>
            <person name="Tamura T."/>
        </authorList>
    </citation>
    <scope>NUCLEOTIDE SEQUENCE [LARGE SCALE GENOMIC DNA]</scope>
    <source>
        <strain evidence="1 2">NBRC 110450</strain>
    </source>
</reference>
<sequence length="220" mass="24421">MANQEWDGVTRGATLKGEVTAIRHELADRARAYDWPGVFDLLRQDPGMVNAIRPDGRSWYAPLHQAAHGGAPVEVVDRLVGLGAWRLLRTADRDRPLDIARRRGHRHLFEILEPRPVHDVPAGELARIEELFHEVIRGRAGQFVDEHQLRLPELAVLTEPADSATWCPVPGMYGGFSFRFADTGPGSRLVSESWCRVVGGSGQRHEITAEGARLVAEGFV</sequence>